<evidence type="ECO:0000256" key="1">
    <source>
        <dbReference type="SAM" id="SignalP"/>
    </source>
</evidence>
<keyword evidence="1" id="KW-0732">Signal</keyword>
<dbReference type="EMBL" id="KV407457">
    <property type="protein sequence ID" value="KZF23330.1"/>
    <property type="molecule type" value="Genomic_DNA"/>
</dbReference>
<feature type="chain" id="PRO_5007858622" description="Secreted protein" evidence="1">
    <location>
        <begin position="26"/>
        <end position="73"/>
    </location>
</feature>
<dbReference type="AlphaFoldDB" id="A0A165HD65"/>
<dbReference type="Proteomes" id="UP000076632">
    <property type="component" value="Unassembled WGS sequence"/>
</dbReference>
<organism evidence="2 3">
    <name type="scientific">Xylona heveae (strain CBS 132557 / TC161)</name>
    <dbReference type="NCBI Taxonomy" id="1328760"/>
    <lineage>
        <taxon>Eukaryota</taxon>
        <taxon>Fungi</taxon>
        <taxon>Dikarya</taxon>
        <taxon>Ascomycota</taxon>
        <taxon>Pezizomycotina</taxon>
        <taxon>Xylonomycetes</taxon>
        <taxon>Xylonales</taxon>
        <taxon>Xylonaceae</taxon>
        <taxon>Xylona</taxon>
    </lineage>
</organism>
<feature type="signal peptide" evidence="1">
    <location>
        <begin position="1"/>
        <end position="25"/>
    </location>
</feature>
<protein>
    <recommendedName>
        <fullName evidence="4">Secreted protein</fullName>
    </recommendedName>
</protein>
<accession>A0A165HD65</accession>
<evidence type="ECO:0000313" key="2">
    <source>
        <dbReference type="EMBL" id="KZF23330.1"/>
    </source>
</evidence>
<proteinExistence type="predicted"/>
<evidence type="ECO:0008006" key="4">
    <source>
        <dbReference type="Google" id="ProtNLM"/>
    </source>
</evidence>
<dbReference type="GeneID" id="28897457"/>
<name>A0A165HD65_XYLHT</name>
<sequence length="73" mass="8046">MNFCVPTSLGVIFLALYFCTSPLLAAPVQRRSPTLCIPSGENIAVRPQVSLLRRCNITFSTTMELEVEKQSSV</sequence>
<gene>
    <name evidence="2" type="ORF">L228DRAFT_246092</name>
</gene>
<keyword evidence="3" id="KW-1185">Reference proteome</keyword>
<evidence type="ECO:0000313" key="3">
    <source>
        <dbReference type="Proteomes" id="UP000076632"/>
    </source>
</evidence>
<dbReference type="RefSeq" id="XP_018188885.1">
    <property type="nucleotide sequence ID" value="XM_018332320.1"/>
</dbReference>
<reference evidence="2 3" key="1">
    <citation type="journal article" date="2016" name="Fungal Biol.">
        <title>The genome of Xylona heveae provides a window into fungal endophytism.</title>
        <authorList>
            <person name="Gazis R."/>
            <person name="Kuo A."/>
            <person name="Riley R."/>
            <person name="LaButti K."/>
            <person name="Lipzen A."/>
            <person name="Lin J."/>
            <person name="Amirebrahimi M."/>
            <person name="Hesse C.N."/>
            <person name="Spatafora J.W."/>
            <person name="Henrissat B."/>
            <person name="Hainaut M."/>
            <person name="Grigoriev I.V."/>
            <person name="Hibbett D.S."/>
        </authorList>
    </citation>
    <scope>NUCLEOTIDE SEQUENCE [LARGE SCALE GENOMIC DNA]</scope>
    <source>
        <strain evidence="2 3">TC161</strain>
    </source>
</reference>
<dbReference type="InParanoid" id="A0A165HD65"/>